<dbReference type="Proteomes" id="UP000299102">
    <property type="component" value="Unassembled WGS sequence"/>
</dbReference>
<dbReference type="AlphaFoldDB" id="A0A4C1UEB8"/>
<keyword evidence="3" id="KW-1185">Reference proteome</keyword>
<keyword evidence="1" id="KW-0732">Signal</keyword>
<feature type="chain" id="PRO_5020028618" evidence="1">
    <location>
        <begin position="24"/>
        <end position="167"/>
    </location>
</feature>
<evidence type="ECO:0000256" key="1">
    <source>
        <dbReference type="SAM" id="SignalP"/>
    </source>
</evidence>
<sequence>MSFAAMISILATIMLWILTNFKAKDIDKKKPAKCSRRSSSLLYLPIGPHVAASPTRRVARDRRALFGRFVSFGCGWRAAATEPCAPTTSRTRTGGSYENSGWYEVKHERHDDAKVTSHHKANGLRLPDICRSFKRLEVGRGLEIKRQQQKRKILECLNTDPCFKNYR</sequence>
<gene>
    <name evidence="2" type="ORF">EVAR_20781_1</name>
</gene>
<comment type="caution">
    <text evidence="2">The sequence shown here is derived from an EMBL/GenBank/DDBJ whole genome shotgun (WGS) entry which is preliminary data.</text>
</comment>
<reference evidence="2 3" key="1">
    <citation type="journal article" date="2019" name="Commun. Biol.">
        <title>The bagworm genome reveals a unique fibroin gene that provides high tensile strength.</title>
        <authorList>
            <person name="Kono N."/>
            <person name="Nakamura H."/>
            <person name="Ohtoshi R."/>
            <person name="Tomita M."/>
            <person name="Numata K."/>
            <person name="Arakawa K."/>
        </authorList>
    </citation>
    <scope>NUCLEOTIDE SEQUENCE [LARGE SCALE GENOMIC DNA]</scope>
</reference>
<accession>A0A4C1UEB8</accession>
<organism evidence="2 3">
    <name type="scientific">Eumeta variegata</name>
    <name type="common">Bagworm moth</name>
    <name type="synonym">Eumeta japonica</name>
    <dbReference type="NCBI Taxonomy" id="151549"/>
    <lineage>
        <taxon>Eukaryota</taxon>
        <taxon>Metazoa</taxon>
        <taxon>Ecdysozoa</taxon>
        <taxon>Arthropoda</taxon>
        <taxon>Hexapoda</taxon>
        <taxon>Insecta</taxon>
        <taxon>Pterygota</taxon>
        <taxon>Neoptera</taxon>
        <taxon>Endopterygota</taxon>
        <taxon>Lepidoptera</taxon>
        <taxon>Glossata</taxon>
        <taxon>Ditrysia</taxon>
        <taxon>Tineoidea</taxon>
        <taxon>Psychidae</taxon>
        <taxon>Oiketicinae</taxon>
        <taxon>Eumeta</taxon>
    </lineage>
</organism>
<name>A0A4C1UEB8_EUMVA</name>
<proteinExistence type="predicted"/>
<evidence type="ECO:0000313" key="3">
    <source>
        <dbReference type="Proteomes" id="UP000299102"/>
    </source>
</evidence>
<dbReference type="EMBL" id="BGZK01000162">
    <property type="protein sequence ID" value="GBP24457.1"/>
    <property type="molecule type" value="Genomic_DNA"/>
</dbReference>
<evidence type="ECO:0000313" key="2">
    <source>
        <dbReference type="EMBL" id="GBP24457.1"/>
    </source>
</evidence>
<protein>
    <submittedName>
        <fullName evidence="2">Uncharacterized protein</fullName>
    </submittedName>
</protein>
<feature type="signal peptide" evidence="1">
    <location>
        <begin position="1"/>
        <end position="23"/>
    </location>
</feature>